<evidence type="ECO:0000313" key="1">
    <source>
        <dbReference type="EMBL" id="DAF52296.1"/>
    </source>
</evidence>
<dbReference type="EMBL" id="BK032631">
    <property type="protein sequence ID" value="DAF52296.1"/>
    <property type="molecule type" value="Genomic_DNA"/>
</dbReference>
<accession>A0A8S5SN03</accession>
<proteinExistence type="predicted"/>
<reference evidence="1" key="1">
    <citation type="journal article" date="2021" name="Proc. Natl. Acad. Sci. U.S.A.">
        <title>A Catalog of Tens of Thousands of Viruses from Human Metagenomes Reveals Hidden Associations with Chronic Diseases.</title>
        <authorList>
            <person name="Tisza M.J."/>
            <person name="Buck C.B."/>
        </authorList>
    </citation>
    <scope>NUCLEOTIDE SEQUENCE</scope>
    <source>
        <strain evidence="1">CtIKM86</strain>
    </source>
</reference>
<dbReference type="Gene3D" id="3.50.50.60">
    <property type="entry name" value="FAD/NAD(P)-binding domain"/>
    <property type="match status" value="1"/>
</dbReference>
<dbReference type="InterPro" id="IPR036188">
    <property type="entry name" value="FAD/NAD-bd_sf"/>
</dbReference>
<dbReference type="SUPFAM" id="SSF51905">
    <property type="entry name" value="FAD/NAD(P)-binding domain"/>
    <property type="match status" value="1"/>
</dbReference>
<organism evidence="1">
    <name type="scientific">Podoviridae sp. ctIKM86</name>
    <dbReference type="NCBI Taxonomy" id="2827729"/>
    <lineage>
        <taxon>Viruses</taxon>
        <taxon>Duplodnaviria</taxon>
        <taxon>Heunggongvirae</taxon>
        <taxon>Uroviricota</taxon>
        <taxon>Caudoviricetes</taxon>
    </lineage>
</organism>
<protein>
    <submittedName>
        <fullName evidence="1">D-Arginine Dehydrogenase</fullName>
    </submittedName>
</protein>
<name>A0A8S5SN03_9CAUD</name>
<sequence length="324" mass="37405">MIRVGIIGGGFYGLFIASYLTRKGYYVRVLDTNQPKASEVCQARLHNGMFYSRSLSDLKCCINNGATFYKWYRDFIIKDFNSYYLVDKNSNVSFDLFKKLAKENKLRVKPCKLDYVNTANVQGIFKAKEYSINIQGLLDHLLNTLNEAPECAHAYKLKNLSTGIDVCSDHGTYHFDKVIVCAYGGINPILNSSGYELLDMKAVKQHIYYFEDNLPNDVHAVVDGSYWNTMIHREPRKDITKSLIATNVYYGNSAIEIEWDRVLQLVHHYIPEVNMYYRDRKEFTKFLSTNTRQALFTQVDKNIYTVFAGKLPNVFSILKDLDNI</sequence>
<dbReference type="Pfam" id="PF13450">
    <property type="entry name" value="NAD_binding_8"/>
    <property type="match status" value="1"/>
</dbReference>